<dbReference type="Gene3D" id="3.40.395.10">
    <property type="entry name" value="Adenoviral Proteinase, Chain A"/>
    <property type="match status" value="1"/>
</dbReference>
<keyword evidence="2" id="KW-0645">Protease</keyword>
<keyword evidence="8" id="KW-1185">Reference proteome</keyword>
<feature type="coiled-coil region" evidence="4">
    <location>
        <begin position="472"/>
        <end position="513"/>
    </location>
</feature>
<dbReference type="InterPro" id="IPR038765">
    <property type="entry name" value="Papain-like_cys_pep_sf"/>
</dbReference>
<comment type="similarity">
    <text evidence="1">Belongs to the peptidase C48 family.</text>
</comment>
<comment type="caution">
    <text evidence="7">The sequence shown here is derived from an EMBL/GenBank/DDBJ whole genome shotgun (WGS) entry which is preliminary data.</text>
</comment>
<dbReference type="GO" id="GO:0008234">
    <property type="term" value="F:cysteine-type peptidase activity"/>
    <property type="evidence" value="ECO:0007669"/>
    <property type="project" value="InterPro"/>
</dbReference>
<dbReference type="GO" id="GO:0019783">
    <property type="term" value="F:ubiquitin-like protein peptidase activity"/>
    <property type="evidence" value="ECO:0007669"/>
    <property type="project" value="UniProtKB-ARBA"/>
</dbReference>
<feature type="compositionally biased region" description="Basic and acidic residues" evidence="5">
    <location>
        <begin position="26"/>
        <end position="37"/>
    </location>
</feature>
<evidence type="ECO:0000256" key="5">
    <source>
        <dbReference type="SAM" id="MobiDB-lite"/>
    </source>
</evidence>
<feature type="domain" description="Ubiquitin-like protease family profile" evidence="6">
    <location>
        <begin position="262"/>
        <end position="367"/>
    </location>
</feature>
<feature type="compositionally biased region" description="Polar residues" evidence="5">
    <location>
        <begin position="1"/>
        <end position="25"/>
    </location>
</feature>
<accession>A0A066XWT5</accession>
<dbReference type="InterPro" id="IPR003653">
    <property type="entry name" value="Peptidase_C48_C"/>
</dbReference>
<keyword evidence="3" id="KW-0378">Hydrolase</keyword>
<evidence type="ECO:0000313" key="7">
    <source>
        <dbReference type="EMBL" id="KDN70211.1"/>
    </source>
</evidence>
<dbReference type="Pfam" id="PF02902">
    <property type="entry name" value="Peptidase_C48"/>
    <property type="match status" value="1"/>
</dbReference>
<sequence length="630" mass="69879">MTGNPRTWTTETAQRALQLLNNRVTPENHQEEDHNSSSHELQSDSEFDNPEFNSIQNPKRHESDAADTPYSELPESARRASPEPSFCRSPSPISIPKESVEPSPAPNSPVALPESWPAAQGIKDDPDGPTNHDDPDIYNHDGHSSICANGVGDENAIQGSAEWDAGVSDLLLSPVQQFFAGSPEPARRRPDGPVDLENYQEAISTLRNPKCRLTSNSIESLQAVVIHYASNHPSSTVSHSLVVDPGWLEVANRLPERLPRRSTSFDVLYAVLHHAEEHWTLVRFDFVASVCEHYDPLPAKKRFDETWSCIGPWIQRQTGVKFSVKRLPGPVQEDATSCGAFVLAALQSLLVGEPIDIPTTGAITREALARKTEEYIKAQSSCGAASTAELLSSCVKHAPNVTNRKRHFNTTKEDHLLVEHNRTRPFKIYKSIQIQTDSGHFTLQDEQESTGNVIRQCAAHLAQYPPASPSEVKEVQKRTATERAQLQEAEAQLQRQRDELHKLESGESDLKSELNVEVSRLKSLLDVTTTFNSAFNGVHENTDVAKEAITEMQKMLLLRTELQKTKTVSKSQELNVACNMTTAARISASDSEVEVERVKCVLAETDRRLQLQKQKEHMAMLVSIGQGGGR</sequence>
<dbReference type="Proteomes" id="UP000027238">
    <property type="component" value="Unassembled WGS sequence"/>
</dbReference>
<dbReference type="GO" id="GO:0006508">
    <property type="term" value="P:proteolysis"/>
    <property type="evidence" value="ECO:0007669"/>
    <property type="project" value="UniProtKB-KW"/>
</dbReference>
<dbReference type="STRING" id="1173701.A0A066XWT5"/>
<protein>
    <recommendedName>
        <fullName evidence="6">Ubiquitin-like protease family profile domain-containing protein</fullName>
    </recommendedName>
</protein>
<dbReference type="OrthoDB" id="4797772at2759"/>
<keyword evidence="4" id="KW-0175">Coiled coil</keyword>
<feature type="compositionally biased region" description="Basic and acidic residues" evidence="5">
    <location>
        <begin position="122"/>
        <end position="135"/>
    </location>
</feature>
<dbReference type="eggNOG" id="ENOG502T4RA">
    <property type="taxonomic scope" value="Eukaryota"/>
</dbReference>
<dbReference type="HOGENOM" id="CLU_434124_0_0_1"/>
<evidence type="ECO:0000259" key="6">
    <source>
        <dbReference type="Pfam" id="PF02902"/>
    </source>
</evidence>
<reference evidence="8" key="1">
    <citation type="journal article" date="2014" name="Genome Announc.">
        <title>Draft genome sequence of Colletotrichum sublineola, a destructive pathogen of cultivated sorghum.</title>
        <authorList>
            <person name="Baroncelli R."/>
            <person name="Sanz-Martin J.M."/>
            <person name="Rech G.E."/>
            <person name="Sukno S.A."/>
            <person name="Thon M.R."/>
        </authorList>
    </citation>
    <scope>NUCLEOTIDE SEQUENCE [LARGE SCALE GENOMIC DNA]</scope>
    <source>
        <strain evidence="8">TX430BB</strain>
    </source>
</reference>
<dbReference type="AlphaFoldDB" id="A0A066XWT5"/>
<proteinExistence type="inferred from homology"/>
<evidence type="ECO:0000256" key="1">
    <source>
        <dbReference type="ARBA" id="ARBA00005234"/>
    </source>
</evidence>
<gene>
    <name evidence="7" type="ORF">CSUB01_09127</name>
</gene>
<dbReference type="SUPFAM" id="SSF54001">
    <property type="entry name" value="Cysteine proteinases"/>
    <property type="match status" value="1"/>
</dbReference>
<evidence type="ECO:0000256" key="4">
    <source>
        <dbReference type="SAM" id="Coils"/>
    </source>
</evidence>
<evidence type="ECO:0000256" key="3">
    <source>
        <dbReference type="ARBA" id="ARBA00022801"/>
    </source>
</evidence>
<name>A0A066XWT5_COLSU</name>
<evidence type="ECO:0000256" key="2">
    <source>
        <dbReference type="ARBA" id="ARBA00022670"/>
    </source>
</evidence>
<evidence type="ECO:0000313" key="8">
    <source>
        <dbReference type="Proteomes" id="UP000027238"/>
    </source>
</evidence>
<dbReference type="EMBL" id="JMSE01000377">
    <property type="protein sequence ID" value="KDN70211.1"/>
    <property type="molecule type" value="Genomic_DNA"/>
</dbReference>
<organism evidence="7 8">
    <name type="scientific">Colletotrichum sublineola</name>
    <name type="common">Sorghum anthracnose fungus</name>
    <dbReference type="NCBI Taxonomy" id="1173701"/>
    <lineage>
        <taxon>Eukaryota</taxon>
        <taxon>Fungi</taxon>
        <taxon>Dikarya</taxon>
        <taxon>Ascomycota</taxon>
        <taxon>Pezizomycotina</taxon>
        <taxon>Sordariomycetes</taxon>
        <taxon>Hypocreomycetidae</taxon>
        <taxon>Glomerellales</taxon>
        <taxon>Glomerellaceae</taxon>
        <taxon>Colletotrichum</taxon>
        <taxon>Colletotrichum graminicola species complex</taxon>
    </lineage>
</organism>
<feature type="region of interest" description="Disordered" evidence="5">
    <location>
        <begin position="1"/>
        <end position="135"/>
    </location>
</feature>